<dbReference type="PROSITE" id="PS00330">
    <property type="entry name" value="HEMOLYSIN_CALCIUM"/>
    <property type="match status" value="6"/>
</dbReference>
<dbReference type="PRINTS" id="PR01488">
    <property type="entry name" value="RTXTOXINA"/>
</dbReference>
<evidence type="ECO:0000256" key="7">
    <source>
        <dbReference type="ARBA" id="ARBA00023026"/>
    </source>
</evidence>
<dbReference type="Gene3D" id="2.60.40.3440">
    <property type="match status" value="1"/>
</dbReference>
<dbReference type="InterPro" id="IPR003995">
    <property type="entry name" value="RTX_toxin_determinant-A"/>
</dbReference>
<feature type="region of interest" description="Disordered" evidence="9">
    <location>
        <begin position="1"/>
        <end position="22"/>
    </location>
</feature>
<feature type="non-terminal residue" evidence="10">
    <location>
        <position position="1"/>
    </location>
</feature>
<evidence type="ECO:0000256" key="4">
    <source>
        <dbReference type="ARBA" id="ARBA00022656"/>
    </source>
</evidence>
<accession>A0A2P7RAS3</accession>
<dbReference type="Pfam" id="PF17963">
    <property type="entry name" value="Big_9"/>
    <property type="match status" value="1"/>
</dbReference>
<dbReference type="InterPro" id="IPR001343">
    <property type="entry name" value="Hemolysn_Ca-bd"/>
</dbReference>
<evidence type="ECO:0000256" key="1">
    <source>
        <dbReference type="ARBA" id="ARBA00004370"/>
    </source>
</evidence>
<evidence type="ECO:0000256" key="3">
    <source>
        <dbReference type="ARBA" id="ARBA00022525"/>
    </source>
</evidence>
<dbReference type="NCBIfam" id="TIGR01965">
    <property type="entry name" value="VCBS_repeat"/>
    <property type="match status" value="1"/>
</dbReference>
<dbReference type="InterPro" id="IPR018511">
    <property type="entry name" value="Hemolysin-typ_Ca-bd_CS"/>
</dbReference>
<evidence type="ECO:0000256" key="8">
    <source>
        <dbReference type="ARBA" id="ARBA00023136"/>
    </source>
</evidence>
<dbReference type="AlphaFoldDB" id="A0A2P7RAS3"/>
<keyword evidence="6" id="KW-0106">Calcium</keyword>
<dbReference type="GO" id="GO:0005509">
    <property type="term" value="F:calcium ion binding"/>
    <property type="evidence" value="ECO:0007669"/>
    <property type="project" value="InterPro"/>
</dbReference>
<evidence type="ECO:0000256" key="5">
    <source>
        <dbReference type="ARBA" id="ARBA00022737"/>
    </source>
</evidence>
<dbReference type="InterPro" id="IPR050557">
    <property type="entry name" value="RTX_toxin/Mannuronan_C5-epim"/>
</dbReference>
<evidence type="ECO:0000256" key="6">
    <source>
        <dbReference type="ARBA" id="ARBA00022837"/>
    </source>
</evidence>
<dbReference type="GO" id="GO:0005576">
    <property type="term" value="C:extracellular region"/>
    <property type="evidence" value="ECO:0007669"/>
    <property type="project" value="UniProtKB-SubCell"/>
</dbReference>
<dbReference type="InterPro" id="IPR019960">
    <property type="entry name" value="T1SS_VCA0849"/>
</dbReference>
<gene>
    <name evidence="10" type="ORF">C7H85_00005</name>
</gene>
<comment type="caution">
    <text evidence="10">The sequence shown here is derived from an EMBL/GenBank/DDBJ whole genome shotgun (WGS) entry which is preliminary data.</text>
</comment>
<dbReference type="SUPFAM" id="SSF51120">
    <property type="entry name" value="beta-Roll"/>
    <property type="match status" value="1"/>
</dbReference>
<sequence length="866" mass="88682">IRVNDDGPTAADDRAGQANENEPVTIDVFANDSAGADGVDLAGGVALVAGSLTGSGSLVYHHDGSFSYTPAAGEEGEVRFQYRLTDGDGDSTTATVTLTLQDDSTPTVSVLLAEGDDGVVWESALPAGRGGGDLTASGALEIDTGHDTLALIEVQDKDGAWIRIEADGTLVQGDYGTLSVNRDGSWSYTLDTNTLEHDDPNAIGTDDQVQDPFPVRVTDDDGDVSPAATLTIRVNDDGPTAISPEMSFLLNQANSCVSGVRLDLDKNIDNNFGADQGGTLKFTVASGTVSPFTTNGAPIYLYVSNDGKSLLGSTLSHSSYTEASGVAKTAQLIFMIELALDGDLATADDTYSFALFQQIDGGAGEFSVNDSGYSPSGGNSQYAYYNDSSSNDLDVLLTPVDGATVNTSNNSWGVADGQSIGSGEALRVDYVHNVSGNPASGGSSGGTIYDYDEHYVVNGASALFTAINGSSAIRIKAFDDPDSNTVVGDGTPDKITHVLIAFDSDRATFNVASLPSVIEVGGRVFTITVDGNEVIVGNVATGTEIGVSTLNGLNSVEYYYESGDTFKVGSFGALAFTPGDAIRLDFDLALVDGDGDAVEMANAIKVQLSPDTHVLQEAGDDGAVLGVATGTEGTLLGGAGDDILDGNSGNDILFGADGDDMLNGGAGNDIQYGGTGNDELNGGLGNDMLDGGSGGDILTGGAGNDELNGGLGNDMLDGGSGGDILTGGAGNDELNGGLGNDMLDGGSGDDILTGGAGIDTFTWEPGADGTPLSPEEDIITDFDKGVDRLDFSDLLVGEESGDIDDYINVAMDGTDTVFTLSPAGDGNVSQEVRLESVDLFSLYPGATTNSELLQQMMDDNTLIVDK</sequence>
<name>A0A2P7RAS3_9GAMM</name>
<proteinExistence type="predicted"/>
<keyword evidence="3" id="KW-0964">Secreted</keyword>
<dbReference type="PANTHER" id="PTHR38340">
    <property type="entry name" value="S-LAYER PROTEIN"/>
    <property type="match status" value="1"/>
</dbReference>
<dbReference type="GO" id="GO:0090729">
    <property type="term" value="F:toxin activity"/>
    <property type="evidence" value="ECO:0007669"/>
    <property type="project" value="UniProtKB-KW"/>
</dbReference>
<dbReference type="PRINTS" id="PR00313">
    <property type="entry name" value="CABNDNGRPT"/>
</dbReference>
<dbReference type="InterPro" id="IPR011049">
    <property type="entry name" value="Serralysin-like_metalloprot_C"/>
</dbReference>
<keyword evidence="7" id="KW-0843">Virulence</keyword>
<keyword evidence="4" id="KW-0800">Toxin</keyword>
<dbReference type="OrthoDB" id="5192166at2"/>
<comment type="subcellular location">
    <subcellularLocation>
        <location evidence="1">Membrane</location>
    </subcellularLocation>
    <subcellularLocation>
        <location evidence="2">Secreted</location>
    </subcellularLocation>
</comment>
<keyword evidence="5" id="KW-0677">Repeat</keyword>
<dbReference type="PANTHER" id="PTHR38340:SF1">
    <property type="entry name" value="S-LAYER PROTEIN"/>
    <property type="match status" value="1"/>
</dbReference>
<reference evidence="10 11" key="1">
    <citation type="submission" date="2018-03" db="EMBL/GenBank/DDBJ databases">
        <title>The draft genome of Zobellella sp. 59N8.</title>
        <authorList>
            <person name="Liu L."/>
            <person name="Li L."/>
            <person name="Zhang X."/>
            <person name="Liang L."/>
            <person name="Wang T."/>
        </authorList>
    </citation>
    <scope>NUCLEOTIDE SEQUENCE [LARGE SCALE GENOMIC DNA]</scope>
    <source>
        <strain evidence="10 11">59N8</strain>
    </source>
</reference>
<dbReference type="GO" id="GO:0016020">
    <property type="term" value="C:membrane"/>
    <property type="evidence" value="ECO:0007669"/>
    <property type="project" value="UniProtKB-SubCell"/>
</dbReference>
<dbReference type="InterPro" id="IPR010221">
    <property type="entry name" value="VCBS_dom"/>
</dbReference>
<organism evidence="10 11">
    <name type="scientific">Zobellella endophytica</name>
    <dbReference type="NCBI Taxonomy" id="2116700"/>
    <lineage>
        <taxon>Bacteria</taxon>
        <taxon>Pseudomonadati</taxon>
        <taxon>Pseudomonadota</taxon>
        <taxon>Gammaproteobacteria</taxon>
        <taxon>Aeromonadales</taxon>
        <taxon>Aeromonadaceae</taxon>
        <taxon>Zobellella</taxon>
    </lineage>
</organism>
<dbReference type="Proteomes" id="UP000240243">
    <property type="component" value="Unassembled WGS sequence"/>
</dbReference>
<evidence type="ECO:0000313" key="10">
    <source>
        <dbReference type="EMBL" id="PSJ47262.1"/>
    </source>
</evidence>
<protein>
    <submittedName>
        <fullName evidence="10">Uncharacterized protein</fullName>
    </submittedName>
</protein>
<keyword evidence="11" id="KW-1185">Reference proteome</keyword>
<keyword evidence="8" id="KW-0472">Membrane</keyword>
<dbReference type="Pfam" id="PF00353">
    <property type="entry name" value="HemolysinCabind"/>
    <property type="match status" value="3"/>
</dbReference>
<evidence type="ECO:0000256" key="2">
    <source>
        <dbReference type="ARBA" id="ARBA00004613"/>
    </source>
</evidence>
<dbReference type="RefSeq" id="WP_146140391.1">
    <property type="nucleotide sequence ID" value="NZ_PXYG01000001.1"/>
</dbReference>
<dbReference type="Gene3D" id="2.150.10.10">
    <property type="entry name" value="Serralysin-like metalloprotease, C-terminal"/>
    <property type="match status" value="3"/>
</dbReference>
<dbReference type="EMBL" id="PXYG01000001">
    <property type="protein sequence ID" value="PSJ47262.1"/>
    <property type="molecule type" value="Genomic_DNA"/>
</dbReference>
<evidence type="ECO:0000256" key="9">
    <source>
        <dbReference type="SAM" id="MobiDB-lite"/>
    </source>
</evidence>
<evidence type="ECO:0000313" key="11">
    <source>
        <dbReference type="Proteomes" id="UP000240243"/>
    </source>
</evidence>
<dbReference type="NCBIfam" id="TIGR03661">
    <property type="entry name" value="T1SS_VCA0849"/>
    <property type="match status" value="1"/>
</dbReference>